<organism evidence="2 3">
    <name type="scientific">Vibrio europaeus</name>
    <dbReference type="NCBI Taxonomy" id="300876"/>
    <lineage>
        <taxon>Bacteria</taxon>
        <taxon>Pseudomonadati</taxon>
        <taxon>Pseudomonadota</taxon>
        <taxon>Gammaproteobacteria</taxon>
        <taxon>Vibrionales</taxon>
        <taxon>Vibrionaceae</taxon>
        <taxon>Vibrio</taxon>
        <taxon>Vibrio oreintalis group</taxon>
    </lineage>
</organism>
<dbReference type="Pfam" id="PF18925">
    <property type="entry name" value="DUF5675"/>
    <property type="match status" value="1"/>
</dbReference>
<dbReference type="AlphaFoldDB" id="A0A178J912"/>
<evidence type="ECO:0000313" key="3">
    <source>
        <dbReference type="Proteomes" id="UP000094761"/>
    </source>
</evidence>
<evidence type="ECO:0000313" key="2">
    <source>
        <dbReference type="EMBL" id="OAM98087.1"/>
    </source>
</evidence>
<dbReference type="GeneID" id="78078298"/>
<dbReference type="OrthoDB" id="8719825at2"/>
<proteinExistence type="predicted"/>
<accession>A0A178J912</accession>
<dbReference type="EMBL" id="LUAX01000007">
    <property type="protein sequence ID" value="OAM98087.1"/>
    <property type="molecule type" value="Genomic_DNA"/>
</dbReference>
<comment type="caution">
    <text evidence="2">The sequence shown here is derived from an EMBL/GenBank/DDBJ whole genome shotgun (WGS) entry which is preliminary data.</text>
</comment>
<reference evidence="2 3" key="1">
    <citation type="submission" date="2016-03" db="EMBL/GenBank/DDBJ databases">
        <title>Draft genome sequence of the Vibrio tubiashii subs. europaeus.</title>
        <authorList>
            <person name="Spinard E."/>
            <person name="Dubert J."/>
            <person name="Nelson D.R."/>
            <person name="Barja J.L."/>
        </authorList>
    </citation>
    <scope>NUCLEOTIDE SEQUENCE [LARGE SCALE GENOMIC DNA]</scope>
    <source>
        <strain evidence="3">PP-638</strain>
    </source>
</reference>
<protein>
    <recommendedName>
        <fullName evidence="1">DUF5675 domain-containing protein</fullName>
    </recommendedName>
</protein>
<sequence length="140" mass="15539">MKTLTLHRNYFPHGVFSYLCDENGNAILKTVERPWKNNQAGISCVPEGTYDLLPHDSPKFGKCYALEAPTLGVTRFGPSQRTHILFHKANRAAQLEGCIAPGMDFGVVNNEWAVINSGTAFDYFMAHLGGEKAKLVIRRA</sequence>
<dbReference type="Proteomes" id="UP000094761">
    <property type="component" value="Unassembled WGS sequence"/>
</dbReference>
<name>A0A178J912_9VIBR</name>
<dbReference type="InterPro" id="IPR043732">
    <property type="entry name" value="DUF5675"/>
</dbReference>
<dbReference type="RefSeq" id="WP_069669240.1">
    <property type="nucleotide sequence ID" value="NZ_JAPFJR010000018.1"/>
</dbReference>
<evidence type="ECO:0000259" key="1">
    <source>
        <dbReference type="Pfam" id="PF18925"/>
    </source>
</evidence>
<feature type="domain" description="DUF5675" evidence="1">
    <location>
        <begin position="6"/>
        <end position="128"/>
    </location>
</feature>
<gene>
    <name evidence="2" type="ORF">AZ468_21450</name>
</gene>